<evidence type="ECO:0000313" key="4">
    <source>
        <dbReference type="Proteomes" id="UP000236291"/>
    </source>
</evidence>
<evidence type="ECO:0000259" key="2">
    <source>
        <dbReference type="SMART" id="SM01037"/>
    </source>
</evidence>
<dbReference type="STRING" id="57577.A0A2K3PN40"/>
<dbReference type="Pfam" id="PF00407">
    <property type="entry name" value="Bet_v_1"/>
    <property type="match status" value="1"/>
</dbReference>
<dbReference type="EMBL" id="ASHM01008742">
    <property type="protein sequence ID" value="PNY16707.1"/>
    <property type="molecule type" value="Genomic_DNA"/>
</dbReference>
<comment type="caution">
    <text evidence="3">The sequence shown here is derived from an EMBL/GenBank/DDBJ whole genome shotgun (WGS) entry which is preliminary data.</text>
</comment>
<gene>
    <name evidence="3" type="ORF">L195_g013432</name>
</gene>
<accession>A0A2K3PN40</accession>
<dbReference type="AlphaFoldDB" id="A0A2K3PN40"/>
<dbReference type="GO" id="GO:0006952">
    <property type="term" value="P:defense response"/>
    <property type="evidence" value="ECO:0007669"/>
    <property type="project" value="InterPro"/>
</dbReference>
<evidence type="ECO:0000313" key="3">
    <source>
        <dbReference type="EMBL" id="PNY16707.1"/>
    </source>
</evidence>
<name>A0A2K3PN40_TRIPR</name>
<evidence type="ECO:0000256" key="1">
    <source>
        <dbReference type="ARBA" id="ARBA00038242"/>
    </source>
</evidence>
<dbReference type="InterPro" id="IPR052006">
    <property type="entry name" value="MLP-like"/>
</dbReference>
<reference evidence="3 4" key="1">
    <citation type="journal article" date="2014" name="Am. J. Bot.">
        <title>Genome assembly and annotation for red clover (Trifolium pratense; Fabaceae).</title>
        <authorList>
            <person name="Istvanek J."/>
            <person name="Jaros M."/>
            <person name="Krenek A."/>
            <person name="Repkova J."/>
        </authorList>
    </citation>
    <scope>NUCLEOTIDE SEQUENCE [LARGE SCALE GENOMIC DNA]</scope>
    <source>
        <strain evidence="4">cv. Tatra</strain>
        <tissue evidence="3">Young leaves</tissue>
    </source>
</reference>
<dbReference type="InterPro" id="IPR023393">
    <property type="entry name" value="START-like_dom_sf"/>
</dbReference>
<sequence>MVLIGKLTTELGIKSPADKFYNLFASQLHHVQNLCERIHGTKIHEGEEWHDTETIKHWTYVIDGKVHTCLETIEEVDDVNKKIIYKLFGTDDIDNHYKQFKLILEVVDKGAHAAVKWTIEFEKVNEDVDPPNGWMDYLSKSTRDIDGHLIKGEKVAL</sequence>
<comment type="similarity">
    <text evidence="1">Belongs to the MLP family.</text>
</comment>
<dbReference type="Proteomes" id="UP000236291">
    <property type="component" value="Unassembled WGS sequence"/>
</dbReference>
<dbReference type="Gene3D" id="3.30.530.20">
    <property type="match status" value="1"/>
</dbReference>
<feature type="domain" description="Bet v I/Major latex protein" evidence="2">
    <location>
        <begin position="2"/>
        <end position="152"/>
    </location>
</feature>
<reference evidence="3 4" key="2">
    <citation type="journal article" date="2017" name="Front. Plant Sci.">
        <title>Gene Classification and Mining of Molecular Markers Useful in Red Clover (Trifolium pratense) Breeding.</title>
        <authorList>
            <person name="Istvanek J."/>
            <person name="Dluhosova J."/>
            <person name="Dluhos P."/>
            <person name="Patkova L."/>
            <person name="Nedelnik J."/>
            <person name="Repkova J."/>
        </authorList>
    </citation>
    <scope>NUCLEOTIDE SEQUENCE [LARGE SCALE GENOMIC DNA]</scope>
    <source>
        <strain evidence="4">cv. Tatra</strain>
        <tissue evidence="3">Young leaves</tissue>
    </source>
</reference>
<dbReference type="OrthoDB" id="1847301at2759"/>
<dbReference type="SUPFAM" id="SSF55961">
    <property type="entry name" value="Bet v1-like"/>
    <property type="match status" value="1"/>
</dbReference>
<proteinExistence type="inferred from homology"/>
<organism evidence="3 4">
    <name type="scientific">Trifolium pratense</name>
    <name type="common">Red clover</name>
    <dbReference type="NCBI Taxonomy" id="57577"/>
    <lineage>
        <taxon>Eukaryota</taxon>
        <taxon>Viridiplantae</taxon>
        <taxon>Streptophyta</taxon>
        <taxon>Embryophyta</taxon>
        <taxon>Tracheophyta</taxon>
        <taxon>Spermatophyta</taxon>
        <taxon>Magnoliopsida</taxon>
        <taxon>eudicotyledons</taxon>
        <taxon>Gunneridae</taxon>
        <taxon>Pentapetalae</taxon>
        <taxon>rosids</taxon>
        <taxon>fabids</taxon>
        <taxon>Fabales</taxon>
        <taxon>Fabaceae</taxon>
        <taxon>Papilionoideae</taxon>
        <taxon>50 kb inversion clade</taxon>
        <taxon>NPAAA clade</taxon>
        <taxon>Hologalegina</taxon>
        <taxon>IRL clade</taxon>
        <taxon>Trifolieae</taxon>
        <taxon>Trifolium</taxon>
    </lineage>
</organism>
<dbReference type="PANTHER" id="PTHR31338">
    <property type="entry name" value="POLYKETIDE CYCLASE/DEHYDRASE AND LIPID TRANSPORT SUPERFAMILY PROTEIN"/>
    <property type="match status" value="1"/>
</dbReference>
<dbReference type="PANTHER" id="PTHR31338:SF16">
    <property type="entry name" value="POLYKETIDE CYCLASE_DEHYDRASE AND LIPID TRANSPORT SUPERFAMILY PROTEIN"/>
    <property type="match status" value="1"/>
</dbReference>
<dbReference type="InterPro" id="IPR000916">
    <property type="entry name" value="Bet_v_I/MLP"/>
</dbReference>
<dbReference type="SMART" id="SM01037">
    <property type="entry name" value="Bet_v_1"/>
    <property type="match status" value="1"/>
</dbReference>
<protein>
    <submittedName>
        <fullName evidence="3">MLP-like protein</fullName>
    </submittedName>
</protein>